<dbReference type="RefSeq" id="WP_264143319.1">
    <property type="nucleotide sequence ID" value="NZ_JAOYEY010000043.1"/>
</dbReference>
<proteinExistence type="predicted"/>
<reference evidence="1 2" key="1">
    <citation type="submission" date="2022-10" db="EMBL/GenBank/DDBJ databases">
        <title>Draft genome assembly of moderately radiation resistant bacterium Metabacillus halosaccharovorans.</title>
        <authorList>
            <person name="Pal S."/>
            <person name="Gopinathan A."/>
        </authorList>
    </citation>
    <scope>NUCLEOTIDE SEQUENCE [LARGE SCALE GENOMIC DNA]</scope>
    <source>
        <strain evidence="1 2">VITHBRA001</strain>
    </source>
</reference>
<comment type="caution">
    <text evidence="1">The sequence shown here is derived from an EMBL/GenBank/DDBJ whole genome shotgun (WGS) entry which is preliminary data.</text>
</comment>
<gene>
    <name evidence="1" type="ORF">OIH86_14170</name>
</gene>
<evidence type="ECO:0000313" key="2">
    <source>
        <dbReference type="Proteomes" id="UP001526147"/>
    </source>
</evidence>
<organism evidence="1 2">
    <name type="scientific">Metabacillus halosaccharovorans</name>
    <dbReference type="NCBI Taxonomy" id="930124"/>
    <lineage>
        <taxon>Bacteria</taxon>
        <taxon>Bacillati</taxon>
        <taxon>Bacillota</taxon>
        <taxon>Bacilli</taxon>
        <taxon>Bacillales</taxon>
        <taxon>Bacillaceae</taxon>
        <taxon>Metabacillus</taxon>
    </lineage>
</organism>
<keyword evidence="2" id="KW-1185">Reference proteome</keyword>
<sequence length="79" mass="8893">MEFLHKYGVERQKDGVILTLYVSDFNTEFANELGTEITSTHQDSVCEYAAKRFPHLKIKAVKIVCGGISMGICKLKKGR</sequence>
<name>A0ABT3DIA0_9BACI</name>
<protein>
    <submittedName>
        <fullName evidence="1">Uncharacterized protein</fullName>
    </submittedName>
</protein>
<dbReference type="Proteomes" id="UP001526147">
    <property type="component" value="Unassembled WGS sequence"/>
</dbReference>
<accession>A0ABT3DIA0</accession>
<dbReference type="EMBL" id="JAOYEY010000043">
    <property type="protein sequence ID" value="MCV9886780.1"/>
    <property type="molecule type" value="Genomic_DNA"/>
</dbReference>
<evidence type="ECO:0000313" key="1">
    <source>
        <dbReference type="EMBL" id="MCV9886780.1"/>
    </source>
</evidence>